<protein>
    <submittedName>
        <fullName evidence="1">Uncharacterized protein</fullName>
    </submittedName>
</protein>
<proteinExistence type="predicted"/>
<gene>
    <name evidence="1" type="ORF">SAMN05421867_10525</name>
</gene>
<dbReference type="OrthoDB" id="5069107at2"/>
<dbReference type="EMBL" id="FOKA01000005">
    <property type="protein sequence ID" value="SFA99836.1"/>
    <property type="molecule type" value="Genomic_DNA"/>
</dbReference>
<dbReference type="AlphaFoldDB" id="A0A1I0XHC2"/>
<evidence type="ECO:0000313" key="2">
    <source>
        <dbReference type="Proteomes" id="UP000199012"/>
    </source>
</evidence>
<evidence type="ECO:0000313" key="1">
    <source>
        <dbReference type="EMBL" id="SFA99836.1"/>
    </source>
</evidence>
<sequence>MSALYTERYNARRHAPAGDLPWWTTDEARTRYAHRQDLLVVEERHGDGGVLTPRWVLGITSQGIRVQTLDQHGSILQITDFDAREGRLWRWITTMYTYPAADRYFAQPDCTSVVTSRFEPDGTGEVEFKDKATAEVHVARMTDAPVGGFWAEWPVFGEWEPLTDPNYGAPGSPEVPFSKLRA</sequence>
<organism evidence="1 2">
    <name type="scientific">Cellulomonas marina</name>
    <dbReference type="NCBI Taxonomy" id="988821"/>
    <lineage>
        <taxon>Bacteria</taxon>
        <taxon>Bacillati</taxon>
        <taxon>Actinomycetota</taxon>
        <taxon>Actinomycetes</taxon>
        <taxon>Micrococcales</taxon>
        <taxon>Cellulomonadaceae</taxon>
        <taxon>Cellulomonas</taxon>
    </lineage>
</organism>
<dbReference type="RefSeq" id="WP_090031736.1">
    <property type="nucleotide sequence ID" value="NZ_BONM01000022.1"/>
</dbReference>
<reference evidence="2" key="1">
    <citation type="submission" date="2016-10" db="EMBL/GenBank/DDBJ databases">
        <authorList>
            <person name="Varghese N."/>
            <person name="Submissions S."/>
        </authorList>
    </citation>
    <scope>NUCLEOTIDE SEQUENCE [LARGE SCALE GENOMIC DNA]</scope>
    <source>
        <strain evidence="2">CGMCC 4.6945</strain>
    </source>
</reference>
<dbReference type="STRING" id="988821.SAMN05421867_10525"/>
<accession>A0A1I0XHC2</accession>
<name>A0A1I0XHC2_9CELL</name>
<keyword evidence="2" id="KW-1185">Reference proteome</keyword>
<dbReference type="Proteomes" id="UP000199012">
    <property type="component" value="Unassembled WGS sequence"/>
</dbReference>